<comment type="similarity">
    <text evidence="2 10">Belongs to the glutamate--cysteine ligase type 3 family.</text>
</comment>
<evidence type="ECO:0000256" key="1">
    <source>
        <dbReference type="ARBA" id="ARBA00005006"/>
    </source>
</evidence>
<accession>A0ABM0LZD5</accession>
<dbReference type="Pfam" id="PF03074">
    <property type="entry name" value="GCS"/>
    <property type="match status" value="1"/>
</dbReference>
<evidence type="ECO:0000313" key="12">
    <source>
        <dbReference type="RefSeq" id="XP_006813126.1"/>
    </source>
</evidence>
<keyword evidence="7 10" id="KW-0067">ATP-binding</keyword>
<evidence type="ECO:0000256" key="9">
    <source>
        <dbReference type="ARBA" id="ARBA00032122"/>
    </source>
</evidence>
<evidence type="ECO:0000256" key="6">
    <source>
        <dbReference type="ARBA" id="ARBA00022741"/>
    </source>
</evidence>
<evidence type="ECO:0000256" key="8">
    <source>
        <dbReference type="ARBA" id="ARBA00030585"/>
    </source>
</evidence>
<comment type="catalytic activity">
    <reaction evidence="10">
        <text>L-cysteine + L-glutamate + ATP = gamma-L-glutamyl-L-cysteine + ADP + phosphate + H(+)</text>
        <dbReference type="Rhea" id="RHEA:13285"/>
        <dbReference type="ChEBI" id="CHEBI:15378"/>
        <dbReference type="ChEBI" id="CHEBI:29985"/>
        <dbReference type="ChEBI" id="CHEBI:30616"/>
        <dbReference type="ChEBI" id="CHEBI:35235"/>
        <dbReference type="ChEBI" id="CHEBI:43474"/>
        <dbReference type="ChEBI" id="CHEBI:58173"/>
        <dbReference type="ChEBI" id="CHEBI:456216"/>
        <dbReference type="EC" id="6.3.2.2"/>
    </reaction>
</comment>
<feature type="non-terminal residue" evidence="12">
    <location>
        <position position="293"/>
    </location>
</feature>
<keyword evidence="11" id="KW-1185">Reference proteome</keyword>
<dbReference type="SUPFAM" id="SSF55931">
    <property type="entry name" value="Glutamine synthetase/guanido kinase"/>
    <property type="match status" value="1"/>
</dbReference>
<gene>
    <name evidence="12" type="primary">LOC102808159</name>
</gene>
<protein>
    <recommendedName>
        <fullName evidence="3 10">Glutamate--cysteine ligase</fullName>
        <ecNumber evidence="3 10">6.3.2.2</ecNumber>
    </recommendedName>
    <alternativeName>
        <fullName evidence="9 10">Gamma-ECS</fullName>
    </alternativeName>
    <alternativeName>
        <fullName evidence="8 10">Gamma-glutamylcysteine synthetase</fullName>
    </alternativeName>
</protein>
<dbReference type="EC" id="6.3.2.2" evidence="3 10"/>
<organism evidence="11 12">
    <name type="scientific">Saccoglossus kowalevskii</name>
    <name type="common">Acorn worm</name>
    <dbReference type="NCBI Taxonomy" id="10224"/>
    <lineage>
        <taxon>Eukaryota</taxon>
        <taxon>Metazoa</taxon>
        <taxon>Hemichordata</taxon>
        <taxon>Enteropneusta</taxon>
        <taxon>Harrimaniidae</taxon>
        <taxon>Saccoglossus</taxon>
    </lineage>
</organism>
<evidence type="ECO:0000256" key="7">
    <source>
        <dbReference type="ARBA" id="ARBA00022840"/>
    </source>
</evidence>
<evidence type="ECO:0000256" key="3">
    <source>
        <dbReference type="ARBA" id="ARBA00012220"/>
    </source>
</evidence>
<keyword evidence="5 10" id="KW-0317">Glutathione biosynthesis</keyword>
<evidence type="ECO:0000256" key="5">
    <source>
        <dbReference type="ARBA" id="ARBA00022684"/>
    </source>
</evidence>
<comment type="pathway">
    <text evidence="1 10">Sulfur metabolism; glutathione biosynthesis; glutathione from L-cysteine and L-glutamate: step 1/2.</text>
</comment>
<proteinExistence type="inferred from homology"/>
<name>A0ABM0LZD5_SACKO</name>
<dbReference type="GeneID" id="102808159"/>
<evidence type="ECO:0000313" key="11">
    <source>
        <dbReference type="Proteomes" id="UP000694865"/>
    </source>
</evidence>
<dbReference type="PANTHER" id="PTHR11164:SF0">
    <property type="entry name" value="GLUTAMATE--CYSTEINE LIGASE CATALYTIC SUBUNIT"/>
    <property type="match status" value="1"/>
</dbReference>
<evidence type="ECO:0000256" key="10">
    <source>
        <dbReference type="RuleBase" id="RU367135"/>
    </source>
</evidence>
<feature type="non-terminal residue" evidence="12">
    <location>
        <position position="1"/>
    </location>
</feature>
<reference evidence="12" key="1">
    <citation type="submission" date="2025-08" db="UniProtKB">
        <authorList>
            <consortium name="RefSeq"/>
        </authorList>
    </citation>
    <scope>IDENTIFICATION</scope>
    <source>
        <tissue evidence="12">Testes</tissue>
    </source>
</reference>
<evidence type="ECO:0000256" key="2">
    <source>
        <dbReference type="ARBA" id="ARBA00008100"/>
    </source>
</evidence>
<sequence>LALSAASPLYKGYVSDIDCRWNIIAASVDCRTRQERGLEPLTTDHYRIPKSRYDSIDSYISEDGEKYNDIELVLDQDICQKLINSGIDVLLARHIAHLFIRDPVSLFSEKIDLDDERDTDHFENIQSTNWQTMRFKPPPANSPIGWRVEFRPTEVQITDFENAAYVVFVVLLTRVILSFDLNFLIPISKVDFNMQEAQKRDAVRQSNFYFRKDLRSCAKDRKCNNGNIYDECCLMSINTIINGGKVDSHDFPGIIPLIKEYLQTVEVDVDTSCTIMQYLELIQKRASGEQLST</sequence>
<dbReference type="InterPro" id="IPR014746">
    <property type="entry name" value="Gln_synth/guanido_kin_cat_dom"/>
</dbReference>
<dbReference type="Gene3D" id="3.30.590.50">
    <property type="match status" value="2"/>
</dbReference>
<dbReference type="Proteomes" id="UP000694865">
    <property type="component" value="Unplaced"/>
</dbReference>
<evidence type="ECO:0000256" key="4">
    <source>
        <dbReference type="ARBA" id="ARBA00022598"/>
    </source>
</evidence>
<dbReference type="RefSeq" id="XP_006813126.1">
    <property type="nucleotide sequence ID" value="XM_006813063.1"/>
</dbReference>
<keyword evidence="4 10" id="KW-0436">Ligase</keyword>
<dbReference type="PANTHER" id="PTHR11164">
    <property type="entry name" value="GLUTAMATE CYSTEINE LIGASE"/>
    <property type="match status" value="1"/>
</dbReference>
<keyword evidence="6 10" id="KW-0547">Nucleotide-binding</keyword>
<dbReference type="InterPro" id="IPR004308">
    <property type="entry name" value="GCS"/>
</dbReference>